<gene>
    <name evidence="3" type="ORF">N657DRAFT_642512</name>
</gene>
<dbReference type="Pfam" id="PF13472">
    <property type="entry name" value="Lipase_GDSL_2"/>
    <property type="match status" value="1"/>
</dbReference>
<comment type="caution">
    <text evidence="3">The sequence shown here is derived from an EMBL/GenBank/DDBJ whole genome shotgun (WGS) entry which is preliminary data.</text>
</comment>
<evidence type="ECO:0000259" key="2">
    <source>
        <dbReference type="Pfam" id="PF13472"/>
    </source>
</evidence>
<dbReference type="GeneID" id="87829127"/>
<dbReference type="InterPro" id="IPR051532">
    <property type="entry name" value="Ester_Hydrolysis_Enzymes"/>
</dbReference>
<dbReference type="GO" id="GO:0004622">
    <property type="term" value="F:phosphatidylcholine lysophospholipase activity"/>
    <property type="evidence" value="ECO:0007669"/>
    <property type="project" value="TreeGrafter"/>
</dbReference>
<proteinExistence type="predicted"/>
<dbReference type="InterPro" id="IPR013830">
    <property type="entry name" value="SGNH_hydro"/>
</dbReference>
<evidence type="ECO:0000313" key="4">
    <source>
        <dbReference type="Proteomes" id="UP001302602"/>
    </source>
</evidence>
<dbReference type="InterPro" id="IPR036514">
    <property type="entry name" value="SGNH_hydro_sf"/>
</dbReference>
<dbReference type="Proteomes" id="UP001302602">
    <property type="component" value="Unassembled WGS sequence"/>
</dbReference>
<dbReference type="AlphaFoldDB" id="A0AAN6U646"/>
<evidence type="ECO:0000313" key="3">
    <source>
        <dbReference type="EMBL" id="KAK4125761.1"/>
    </source>
</evidence>
<reference evidence="3" key="2">
    <citation type="submission" date="2023-05" db="EMBL/GenBank/DDBJ databases">
        <authorList>
            <consortium name="Lawrence Berkeley National Laboratory"/>
            <person name="Steindorff A."/>
            <person name="Hensen N."/>
            <person name="Bonometti L."/>
            <person name="Westerberg I."/>
            <person name="Brannstrom I.O."/>
            <person name="Guillou S."/>
            <person name="Cros-Aarteil S."/>
            <person name="Calhoun S."/>
            <person name="Haridas S."/>
            <person name="Kuo A."/>
            <person name="Mondo S."/>
            <person name="Pangilinan J."/>
            <person name="Riley R."/>
            <person name="Labutti K."/>
            <person name="Andreopoulos B."/>
            <person name="Lipzen A."/>
            <person name="Chen C."/>
            <person name="Yanf M."/>
            <person name="Daum C."/>
            <person name="Ng V."/>
            <person name="Clum A."/>
            <person name="Ohm R."/>
            <person name="Martin F."/>
            <person name="Silar P."/>
            <person name="Natvig D."/>
            <person name="Lalanne C."/>
            <person name="Gautier V."/>
            <person name="Ament-Velasquez S.L."/>
            <person name="Kruys A."/>
            <person name="Hutchinson M.I."/>
            <person name="Powell A.J."/>
            <person name="Barry K."/>
            <person name="Miller A.N."/>
            <person name="Grigoriev I.V."/>
            <person name="Debuchy R."/>
            <person name="Gladieux P."/>
            <person name="Thoren M.H."/>
            <person name="Johannesson H."/>
        </authorList>
    </citation>
    <scope>NUCLEOTIDE SEQUENCE</scope>
    <source>
        <strain evidence="3">CBS 731.68</strain>
    </source>
</reference>
<dbReference type="EMBL" id="MU853225">
    <property type="protein sequence ID" value="KAK4125761.1"/>
    <property type="molecule type" value="Genomic_DNA"/>
</dbReference>
<organism evidence="3 4">
    <name type="scientific">Parathielavia appendiculata</name>
    <dbReference type="NCBI Taxonomy" id="2587402"/>
    <lineage>
        <taxon>Eukaryota</taxon>
        <taxon>Fungi</taxon>
        <taxon>Dikarya</taxon>
        <taxon>Ascomycota</taxon>
        <taxon>Pezizomycotina</taxon>
        <taxon>Sordariomycetes</taxon>
        <taxon>Sordariomycetidae</taxon>
        <taxon>Sordariales</taxon>
        <taxon>Chaetomiaceae</taxon>
        <taxon>Parathielavia</taxon>
    </lineage>
</organism>
<dbReference type="SUPFAM" id="SSF52266">
    <property type="entry name" value="SGNH hydrolase"/>
    <property type="match status" value="1"/>
</dbReference>
<accession>A0AAN6U646</accession>
<keyword evidence="4" id="KW-1185">Reference proteome</keyword>
<sequence>MVVLNTLMLALAVPLTAQPVSAHPSTTLLTSRAPLGNGVALRIMPLGASITYGTASSDGSGYRAALRAHIVSAATGNKVNMVGSRQSSTMADNDVEGWPGLRVEQVRKKARASVPQWKPNVVLVNAGTNDALQGWNVSSAGERMEEMVRGVWEDSPRAVVVLSTLVVNQQASVEQNVEVINRQYRKLAARLRGEEGRRIVLAEMHGEKGPVLEDLADGIHPTDHGYRIMAELWFAALVEASQAGLLQAPEPVEGVPDDGAA</sequence>
<dbReference type="Gene3D" id="3.40.50.1110">
    <property type="entry name" value="SGNH hydrolase"/>
    <property type="match status" value="1"/>
</dbReference>
<dbReference type="RefSeq" id="XP_062649532.1">
    <property type="nucleotide sequence ID" value="XM_062792358.1"/>
</dbReference>
<reference evidence="3" key="1">
    <citation type="journal article" date="2023" name="Mol. Phylogenet. Evol.">
        <title>Genome-scale phylogeny and comparative genomics of the fungal order Sordariales.</title>
        <authorList>
            <person name="Hensen N."/>
            <person name="Bonometti L."/>
            <person name="Westerberg I."/>
            <person name="Brannstrom I.O."/>
            <person name="Guillou S."/>
            <person name="Cros-Aarteil S."/>
            <person name="Calhoun S."/>
            <person name="Haridas S."/>
            <person name="Kuo A."/>
            <person name="Mondo S."/>
            <person name="Pangilinan J."/>
            <person name="Riley R."/>
            <person name="LaButti K."/>
            <person name="Andreopoulos B."/>
            <person name="Lipzen A."/>
            <person name="Chen C."/>
            <person name="Yan M."/>
            <person name="Daum C."/>
            <person name="Ng V."/>
            <person name="Clum A."/>
            <person name="Steindorff A."/>
            <person name="Ohm R.A."/>
            <person name="Martin F."/>
            <person name="Silar P."/>
            <person name="Natvig D.O."/>
            <person name="Lalanne C."/>
            <person name="Gautier V."/>
            <person name="Ament-Velasquez S.L."/>
            <person name="Kruys A."/>
            <person name="Hutchinson M.I."/>
            <person name="Powell A.J."/>
            <person name="Barry K."/>
            <person name="Miller A.N."/>
            <person name="Grigoriev I.V."/>
            <person name="Debuchy R."/>
            <person name="Gladieux P."/>
            <person name="Hiltunen Thoren M."/>
            <person name="Johannesson H."/>
        </authorList>
    </citation>
    <scope>NUCLEOTIDE SEQUENCE</scope>
    <source>
        <strain evidence="3">CBS 731.68</strain>
    </source>
</reference>
<dbReference type="CDD" id="cd01833">
    <property type="entry name" value="XynB_like"/>
    <property type="match status" value="1"/>
</dbReference>
<keyword evidence="1" id="KW-0732">Signal</keyword>
<protein>
    <submittedName>
        <fullName evidence="3">Carbohydrate esterase family 3 protein</fullName>
    </submittedName>
</protein>
<name>A0AAN6U646_9PEZI</name>
<dbReference type="PANTHER" id="PTHR30383:SF31">
    <property type="entry name" value="SGNH HYDROLASE-TYPE ESTERASE DOMAIN-CONTAINING PROTEIN-RELATED"/>
    <property type="match status" value="1"/>
</dbReference>
<evidence type="ECO:0000256" key="1">
    <source>
        <dbReference type="SAM" id="SignalP"/>
    </source>
</evidence>
<feature type="signal peptide" evidence="1">
    <location>
        <begin position="1"/>
        <end position="22"/>
    </location>
</feature>
<feature type="domain" description="SGNH hydrolase-type esterase" evidence="2">
    <location>
        <begin position="46"/>
        <end position="228"/>
    </location>
</feature>
<dbReference type="PANTHER" id="PTHR30383">
    <property type="entry name" value="THIOESTERASE 1/PROTEASE 1/LYSOPHOSPHOLIPASE L1"/>
    <property type="match status" value="1"/>
</dbReference>
<feature type="chain" id="PRO_5042854423" evidence="1">
    <location>
        <begin position="23"/>
        <end position="261"/>
    </location>
</feature>